<evidence type="ECO:0000256" key="1">
    <source>
        <dbReference type="SAM" id="MobiDB-lite"/>
    </source>
</evidence>
<dbReference type="Proteomes" id="UP000016935">
    <property type="component" value="Unassembled WGS sequence"/>
</dbReference>
<feature type="region of interest" description="Disordered" evidence="1">
    <location>
        <begin position="1"/>
        <end position="26"/>
    </location>
</feature>
<sequence length="150" mass="16348">MSEAGDASEPSVPSNQLREVPSRTRDLPPALSFLTNTFFLTKNIGRLSSALRININQRRGDAVSCRDNKSSSKPHPRQGDHGPHRQPSAYAGEYKNINTDGSSAQMCFTVRLPAPGGSSESRGDAQASGSVAEHPRSRTPQHRNTYNMEE</sequence>
<dbReference type="GeneID" id="19403030"/>
<feature type="region of interest" description="Disordered" evidence="1">
    <location>
        <begin position="57"/>
        <end position="150"/>
    </location>
</feature>
<organism evidence="2 3">
    <name type="scientific">Exserohilum turcicum (strain 28A)</name>
    <name type="common">Northern leaf blight fungus</name>
    <name type="synonym">Setosphaeria turcica</name>
    <dbReference type="NCBI Taxonomy" id="671987"/>
    <lineage>
        <taxon>Eukaryota</taxon>
        <taxon>Fungi</taxon>
        <taxon>Dikarya</taxon>
        <taxon>Ascomycota</taxon>
        <taxon>Pezizomycotina</taxon>
        <taxon>Dothideomycetes</taxon>
        <taxon>Pleosporomycetidae</taxon>
        <taxon>Pleosporales</taxon>
        <taxon>Pleosporineae</taxon>
        <taxon>Pleosporaceae</taxon>
        <taxon>Exserohilum</taxon>
    </lineage>
</organism>
<dbReference type="EMBL" id="KB908515">
    <property type="protein sequence ID" value="EOA89317.1"/>
    <property type="molecule type" value="Genomic_DNA"/>
</dbReference>
<proteinExistence type="predicted"/>
<reference evidence="2 3" key="1">
    <citation type="journal article" date="2012" name="PLoS Pathog.">
        <title>Diverse lifestyles and strategies of plant pathogenesis encoded in the genomes of eighteen Dothideomycetes fungi.</title>
        <authorList>
            <person name="Ohm R.A."/>
            <person name="Feau N."/>
            <person name="Henrissat B."/>
            <person name="Schoch C.L."/>
            <person name="Horwitz B.A."/>
            <person name="Barry K.W."/>
            <person name="Condon B.J."/>
            <person name="Copeland A.C."/>
            <person name="Dhillon B."/>
            <person name="Glaser F."/>
            <person name="Hesse C.N."/>
            <person name="Kosti I."/>
            <person name="LaButti K."/>
            <person name="Lindquist E.A."/>
            <person name="Lucas S."/>
            <person name="Salamov A.A."/>
            <person name="Bradshaw R.E."/>
            <person name="Ciuffetti L."/>
            <person name="Hamelin R.C."/>
            <person name="Kema G.H.J."/>
            <person name="Lawrence C."/>
            <person name="Scott J.A."/>
            <person name="Spatafora J.W."/>
            <person name="Turgeon B.G."/>
            <person name="de Wit P.J.G.M."/>
            <person name="Zhong S."/>
            <person name="Goodwin S.B."/>
            <person name="Grigoriev I.V."/>
        </authorList>
    </citation>
    <scope>NUCLEOTIDE SEQUENCE [LARGE SCALE GENOMIC DNA]</scope>
    <source>
        <strain evidence="3">28A</strain>
    </source>
</reference>
<protein>
    <submittedName>
        <fullName evidence="2">Uncharacterized protein</fullName>
    </submittedName>
</protein>
<dbReference type="AlphaFoldDB" id="R0KN17"/>
<feature type="compositionally biased region" description="Polar residues" evidence="1">
    <location>
        <begin position="96"/>
        <end position="106"/>
    </location>
</feature>
<accession>R0KN17</accession>
<dbReference type="HOGENOM" id="CLU_1741708_0_0_1"/>
<dbReference type="RefSeq" id="XP_008022878.1">
    <property type="nucleotide sequence ID" value="XM_008024687.1"/>
</dbReference>
<name>R0KN17_EXST2</name>
<evidence type="ECO:0000313" key="2">
    <source>
        <dbReference type="EMBL" id="EOA89317.1"/>
    </source>
</evidence>
<reference evidence="2 3" key="2">
    <citation type="journal article" date="2013" name="PLoS Genet.">
        <title>Comparative genome structure, secondary metabolite, and effector coding capacity across Cochliobolus pathogens.</title>
        <authorList>
            <person name="Condon B.J."/>
            <person name="Leng Y."/>
            <person name="Wu D."/>
            <person name="Bushley K.E."/>
            <person name="Ohm R.A."/>
            <person name="Otillar R."/>
            <person name="Martin J."/>
            <person name="Schackwitz W."/>
            <person name="Grimwood J."/>
            <person name="MohdZainudin N."/>
            <person name="Xue C."/>
            <person name="Wang R."/>
            <person name="Manning V.A."/>
            <person name="Dhillon B."/>
            <person name="Tu Z.J."/>
            <person name="Steffenson B.J."/>
            <person name="Salamov A."/>
            <person name="Sun H."/>
            <person name="Lowry S."/>
            <person name="LaButti K."/>
            <person name="Han J."/>
            <person name="Copeland A."/>
            <person name="Lindquist E."/>
            <person name="Barry K."/>
            <person name="Schmutz J."/>
            <person name="Baker S.E."/>
            <person name="Ciuffetti L.M."/>
            <person name="Grigoriev I.V."/>
            <person name="Zhong S."/>
            <person name="Turgeon B.G."/>
        </authorList>
    </citation>
    <scope>NUCLEOTIDE SEQUENCE [LARGE SCALE GENOMIC DNA]</scope>
    <source>
        <strain evidence="3">28A</strain>
    </source>
</reference>
<gene>
    <name evidence="2" type="ORF">SETTUDRAFT_26546</name>
</gene>
<keyword evidence="3" id="KW-1185">Reference proteome</keyword>
<evidence type="ECO:0000313" key="3">
    <source>
        <dbReference type="Proteomes" id="UP000016935"/>
    </source>
</evidence>
<feature type="compositionally biased region" description="Basic and acidic residues" evidence="1">
    <location>
        <begin position="58"/>
        <end position="70"/>
    </location>
</feature>